<reference evidence="6" key="1">
    <citation type="submission" date="2016-10" db="EMBL/GenBank/DDBJ databases">
        <authorList>
            <person name="Varghese N."/>
            <person name="Submissions S."/>
        </authorList>
    </citation>
    <scope>NUCLEOTIDE SEQUENCE [LARGE SCALE GENOMIC DNA]</scope>
    <source>
        <strain evidence="6">DSM 45413</strain>
    </source>
</reference>
<dbReference type="Gene3D" id="3.40.50.2000">
    <property type="entry name" value="Glycogen Phosphorylase B"/>
    <property type="match status" value="2"/>
</dbReference>
<protein>
    <submittedName>
        <fullName evidence="5">Glycosyltransferase involved in cell wall bisynthesis</fullName>
    </submittedName>
</protein>
<dbReference type="EMBL" id="FOEE01000016">
    <property type="protein sequence ID" value="SEP22766.1"/>
    <property type="molecule type" value="Genomic_DNA"/>
</dbReference>
<feature type="domain" description="Glycosyltransferase subfamily 4-like N-terminal" evidence="4">
    <location>
        <begin position="20"/>
        <end position="178"/>
    </location>
</feature>
<dbReference type="InterPro" id="IPR028098">
    <property type="entry name" value="Glyco_trans_4-like_N"/>
</dbReference>
<keyword evidence="6" id="KW-1185">Reference proteome</keyword>
<name>A0A1H8W548_9ACTN</name>
<keyword evidence="2 5" id="KW-0808">Transferase</keyword>
<dbReference type="Pfam" id="PF13439">
    <property type="entry name" value="Glyco_transf_4"/>
    <property type="match status" value="1"/>
</dbReference>
<evidence type="ECO:0000256" key="2">
    <source>
        <dbReference type="ARBA" id="ARBA00022679"/>
    </source>
</evidence>
<proteinExistence type="predicted"/>
<evidence type="ECO:0000313" key="6">
    <source>
        <dbReference type="Proteomes" id="UP000198960"/>
    </source>
</evidence>
<evidence type="ECO:0000256" key="1">
    <source>
        <dbReference type="ARBA" id="ARBA00022676"/>
    </source>
</evidence>
<dbReference type="PANTHER" id="PTHR12526">
    <property type="entry name" value="GLYCOSYLTRANSFERASE"/>
    <property type="match status" value="1"/>
</dbReference>
<organism evidence="5 6">
    <name type="scientific">Trujillonella endophytica</name>
    <dbReference type="NCBI Taxonomy" id="673521"/>
    <lineage>
        <taxon>Bacteria</taxon>
        <taxon>Bacillati</taxon>
        <taxon>Actinomycetota</taxon>
        <taxon>Actinomycetes</taxon>
        <taxon>Geodermatophilales</taxon>
        <taxon>Geodermatophilaceae</taxon>
        <taxon>Trujillonella</taxon>
    </lineage>
</organism>
<accession>A0A1H8W548</accession>
<gene>
    <name evidence="5" type="ORF">SAMN05660991_04081</name>
</gene>
<dbReference type="STRING" id="673521.SAMN05660991_04081"/>
<dbReference type="SUPFAM" id="SSF53756">
    <property type="entry name" value="UDP-Glycosyltransferase/glycogen phosphorylase"/>
    <property type="match status" value="1"/>
</dbReference>
<evidence type="ECO:0000259" key="3">
    <source>
        <dbReference type="Pfam" id="PF00534"/>
    </source>
</evidence>
<keyword evidence="1" id="KW-0328">Glycosyltransferase</keyword>
<sequence>MTSSGAPVRVLHVINDAREGGGQTLIRHLGEHAPPELEVHLLVLEGPDVLSPRLEPHFRSTTYLDVSRSSWRLDRLVRDVSAAIEAIGPDVVQSHLLQSDLAVALGRRRRGGPKLVSTVHTTGYSHGDPLRTRVVARAMGVLSRRFDAVVACTDESRAYMRSRGYPRRRSSTISNGVPVVAMPKKGPRPRRLLVLARYNPMKDYPTLLRAFREVHRAHPDVRLACAGVNVDGTNAELTGLLAEYGLTDSVDLLGPVANVTEQLEGSAALVIASAYGEALPMAGLEAIACGTPVITTRVGGSPRFAVDDFQVVRPRHPGALSDALRHLLDLPVTEYDRLVELSHKRAAEDYDIAHAVRAYAELYRRLLGR</sequence>
<dbReference type="InterPro" id="IPR001296">
    <property type="entry name" value="Glyco_trans_1"/>
</dbReference>
<evidence type="ECO:0000313" key="5">
    <source>
        <dbReference type="EMBL" id="SEP22766.1"/>
    </source>
</evidence>
<feature type="domain" description="Glycosyl transferase family 1" evidence="3">
    <location>
        <begin position="188"/>
        <end position="339"/>
    </location>
</feature>
<evidence type="ECO:0000259" key="4">
    <source>
        <dbReference type="Pfam" id="PF13439"/>
    </source>
</evidence>
<dbReference type="Pfam" id="PF00534">
    <property type="entry name" value="Glycos_transf_1"/>
    <property type="match status" value="1"/>
</dbReference>
<dbReference type="Proteomes" id="UP000198960">
    <property type="component" value="Unassembled WGS sequence"/>
</dbReference>
<dbReference type="GO" id="GO:0016757">
    <property type="term" value="F:glycosyltransferase activity"/>
    <property type="evidence" value="ECO:0007669"/>
    <property type="project" value="UniProtKB-KW"/>
</dbReference>
<dbReference type="AlphaFoldDB" id="A0A1H8W548"/>